<gene>
    <name evidence="1" type="ORF">BG011_001914</name>
</gene>
<name>A0A9P6PJI0_9FUNG</name>
<proteinExistence type="predicted"/>
<evidence type="ECO:0000313" key="1">
    <source>
        <dbReference type="EMBL" id="KAG0247168.1"/>
    </source>
</evidence>
<dbReference type="EMBL" id="JAAAJA010001556">
    <property type="protein sequence ID" value="KAG0247168.1"/>
    <property type="molecule type" value="Genomic_DNA"/>
</dbReference>
<dbReference type="AlphaFoldDB" id="A0A9P6PJI0"/>
<organism evidence="1 2">
    <name type="scientific">Mortierella polycephala</name>
    <dbReference type="NCBI Taxonomy" id="41804"/>
    <lineage>
        <taxon>Eukaryota</taxon>
        <taxon>Fungi</taxon>
        <taxon>Fungi incertae sedis</taxon>
        <taxon>Mucoromycota</taxon>
        <taxon>Mortierellomycotina</taxon>
        <taxon>Mortierellomycetes</taxon>
        <taxon>Mortierellales</taxon>
        <taxon>Mortierellaceae</taxon>
        <taxon>Mortierella</taxon>
    </lineage>
</organism>
<accession>A0A9P6PJI0</accession>
<reference evidence="1" key="1">
    <citation type="journal article" date="2020" name="Fungal Divers.">
        <title>Resolving the Mortierellaceae phylogeny through synthesis of multi-gene phylogenetics and phylogenomics.</title>
        <authorList>
            <person name="Vandepol N."/>
            <person name="Liber J."/>
            <person name="Desiro A."/>
            <person name="Na H."/>
            <person name="Kennedy M."/>
            <person name="Barry K."/>
            <person name="Grigoriev I.V."/>
            <person name="Miller A.N."/>
            <person name="O'Donnell K."/>
            <person name="Stajich J.E."/>
            <person name="Bonito G."/>
        </authorList>
    </citation>
    <scope>NUCLEOTIDE SEQUENCE</scope>
    <source>
        <strain evidence="1">KOD948</strain>
    </source>
</reference>
<protein>
    <submittedName>
        <fullName evidence="1">Uncharacterized protein</fullName>
    </submittedName>
</protein>
<feature type="non-terminal residue" evidence="1">
    <location>
        <position position="1"/>
    </location>
</feature>
<dbReference type="Proteomes" id="UP000726737">
    <property type="component" value="Unassembled WGS sequence"/>
</dbReference>
<sequence>RILTAIKKARRENDYKDLFLPVNEADFIEEDAEDEEDDSSDYDYEDLMSSSANICMQSNPIALRNRVVPREVPVEGHSDPPSSPSYSDLFEIQVPSQEMLLEFGRVAEKVSSADRNPDFLQRVHQVLENMETLVGCSRLEGEDDGDELYE</sequence>
<keyword evidence="2" id="KW-1185">Reference proteome</keyword>
<comment type="caution">
    <text evidence="1">The sequence shown here is derived from an EMBL/GenBank/DDBJ whole genome shotgun (WGS) entry which is preliminary data.</text>
</comment>
<evidence type="ECO:0000313" key="2">
    <source>
        <dbReference type="Proteomes" id="UP000726737"/>
    </source>
</evidence>